<organism evidence="1 2">
    <name type="scientific">Penicillium cinerascens</name>
    <dbReference type="NCBI Taxonomy" id="70096"/>
    <lineage>
        <taxon>Eukaryota</taxon>
        <taxon>Fungi</taxon>
        <taxon>Dikarya</taxon>
        <taxon>Ascomycota</taxon>
        <taxon>Pezizomycotina</taxon>
        <taxon>Eurotiomycetes</taxon>
        <taxon>Eurotiomycetidae</taxon>
        <taxon>Eurotiales</taxon>
        <taxon>Aspergillaceae</taxon>
        <taxon>Penicillium</taxon>
    </lineage>
</organism>
<dbReference type="GeneID" id="83180190"/>
<accession>A0A9W9T0I1</accession>
<name>A0A9W9T0I1_9EURO</name>
<protein>
    <submittedName>
        <fullName evidence="1">Uncharacterized protein</fullName>
    </submittedName>
</protein>
<proteinExistence type="predicted"/>
<dbReference type="Proteomes" id="UP001150904">
    <property type="component" value="Unassembled WGS sequence"/>
</dbReference>
<evidence type="ECO:0000313" key="2">
    <source>
        <dbReference type="Proteomes" id="UP001150904"/>
    </source>
</evidence>
<reference evidence="1" key="1">
    <citation type="submission" date="2022-12" db="EMBL/GenBank/DDBJ databases">
        <authorList>
            <person name="Petersen C."/>
        </authorList>
    </citation>
    <scope>NUCLEOTIDE SEQUENCE</scope>
    <source>
        <strain evidence="1">IBT 15544</strain>
    </source>
</reference>
<dbReference type="AlphaFoldDB" id="A0A9W9T0I1"/>
<gene>
    <name evidence="1" type="ORF">N7498_005827</name>
</gene>
<dbReference type="EMBL" id="JAPQKR010000012">
    <property type="protein sequence ID" value="KAJ5204948.1"/>
    <property type="molecule type" value="Genomic_DNA"/>
</dbReference>
<evidence type="ECO:0000313" key="1">
    <source>
        <dbReference type="EMBL" id="KAJ5204948.1"/>
    </source>
</evidence>
<reference evidence="1" key="2">
    <citation type="journal article" date="2023" name="IMA Fungus">
        <title>Comparative genomic study of the Penicillium genus elucidates a diverse pangenome and 15 lateral gene transfer events.</title>
        <authorList>
            <person name="Petersen C."/>
            <person name="Sorensen T."/>
            <person name="Nielsen M.R."/>
            <person name="Sondergaard T.E."/>
            <person name="Sorensen J.L."/>
            <person name="Fitzpatrick D.A."/>
            <person name="Frisvad J.C."/>
            <person name="Nielsen K.L."/>
        </authorList>
    </citation>
    <scope>NUCLEOTIDE SEQUENCE</scope>
    <source>
        <strain evidence="1">IBT 15544</strain>
    </source>
</reference>
<sequence length="82" mass="9100">MATQTAMERTTTNVNEDTVQTHRLGLNITVVEETKNIEGSRIGEGGYSDLSQLTAYQRDSWHERFSTATVGIHQDAIFASLV</sequence>
<comment type="caution">
    <text evidence="1">The sequence shown here is derived from an EMBL/GenBank/DDBJ whole genome shotgun (WGS) entry which is preliminary data.</text>
</comment>
<dbReference type="RefSeq" id="XP_058309427.1">
    <property type="nucleotide sequence ID" value="XM_058452889.1"/>
</dbReference>
<keyword evidence="2" id="KW-1185">Reference proteome</keyword>